<organism evidence="2 3">
    <name type="scientific">Globisporangium ultimum (strain ATCC 200006 / CBS 805.95 / DAOM BR144)</name>
    <name type="common">Pythium ultimum</name>
    <dbReference type="NCBI Taxonomy" id="431595"/>
    <lineage>
        <taxon>Eukaryota</taxon>
        <taxon>Sar</taxon>
        <taxon>Stramenopiles</taxon>
        <taxon>Oomycota</taxon>
        <taxon>Peronosporomycetes</taxon>
        <taxon>Pythiales</taxon>
        <taxon>Pythiaceae</taxon>
        <taxon>Globisporangium</taxon>
    </lineage>
</organism>
<sequence length="646" mass="73093">MEKQQPTTTTVRAWLDSTSTIVTRALFPKVMEFKVICREREKHEFMPVVYVIDRSESWKTRVPAYIERELIQAYITPVVLGDCLQLRSRDEVDEIARATVKSTKLTQLAQELLQRTRLMDTAASGVCIDESKYKLGVLVDYSVSGGAREKADLYQVVRVIATTLRDATHKRALVVPVSMHYCSTGSFVNVKRYAGIRYGAPVLLEERDIDTFRVDPTEFVQHISARLSASLKMQPPSTAAQMEILRLSRTLHVYCAKVFRDDCFSRRQIASMNEEILQIHFRTRNHPDMHVLKGKMQKYCRILKKWRLRDEDINSAAIETQQPPKSPLYLMWLLASLLQRVVTAPAQLFVSGACDLIYRPPHTKAVVVTAAIASAVVKCTLALISIGVLVRVAQSTVAFWAFVFVLSFLLLLHVTKESLGYREVAQHLKKIQFYLMDAAELQELKKTRAVLARRIHALVAQYVITDLPPPVLQDRSKASADDTVLPNNDEYTLNPHHKIFINAPRSFPLAYVTAIKDPLVVRRVIHAPKMLRDETWRTIYDTLAPKHLRFSALLVDNKGDNLPMDALLQTPFFNAVLTAYVTYQNQHGSDDEHARAGDCEGATPMHAHEEDCEQQQSANCFGSFGSSQEVIDAALQLAQEEDELSS</sequence>
<dbReference type="AlphaFoldDB" id="K3WIK1"/>
<keyword evidence="1" id="KW-0472">Membrane</keyword>
<dbReference type="Proteomes" id="UP000019132">
    <property type="component" value="Unassembled WGS sequence"/>
</dbReference>
<evidence type="ECO:0000313" key="2">
    <source>
        <dbReference type="EnsemblProtists" id="PYU1_T004793"/>
    </source>
</evidence>
<name>K3WIK1_GLOUD</name>
<protein>
    <submittedName>
        <fullName evidence="2">Uncharacterized protein</fullName>
    </submittedName>
</protein>
<keyword evidence="1" id="KW-1133">Transmembrane helix</keyword>
<evidence type="ECO:0000313" key="3">
    <source>
        <dbReference type="Proteomes" id="UP000019132"/>
    </source>
</evidence>
<dbReference type="VEuPathDB" id="FungiDB:PYU1_G004782"/>
<evidence type="ECO:0000256" key="1">
    <source>
        <dbReference type="SAM" id="Phobius"/>
    </source>
</evidence>
<feature type="transmembrane region" description="Helical" evidence="1">
    <location>
        <begin position="396"/>
        <end position="414"/>
    </location>
</feature>
<reference evidence="3" key="2">
    <citation type="submission" date="2010-04" db="EMBL/GenBank/DDBJ databases">
        <authorList>
            <person name="Buell R."/>
            <person name="Hamilton J."/>
            <person name="Hostetler J."/>
        </authorList>
    </citation>
    <scope>NUCLEOTIDE SEQUENCE [LARGE SCALE GENOMIC DNA]</scope>
    <source>
        <strain evidence="3">DAOM:BR144</strain>
    </source>
</reference>
<dbReference type="HOGENOM" id="CLU_029983_0_0_1"/>
<dbReference type="OMA" id="WRNIYET"/>
<feature type="transmembrane region" description="Helical" evidence="1">
    <location>
        <begin position="365"/>
        <end position="390"/>
    </location>
</feature>
<accession>K3WIK1</accession>
<reference evidence="3" key="1">
    <citation type="journal article" date="2010" name="Genome Biol.">
        <title>Genome sequence of the necrotrophic plant pathogen Pythium ultimum reveals original pathogenicity mechanisms and effector repertoire.</title>
        <authorList>
            <person name="Levesque C.A."/>
            <person name="Brouwer H."/>
            <person name="Cano L."/>
            <person name="Hamilton J.P."/>
            <person name="Holt C."/>
            <person name="Huitema E."/>
            <person name="Raffaele S."/>
            <person name="Robideau G.P."/>
            <person name="Thines M."/>
            <person name="Win J."/>
            <person name="Zerillo M.M."/>
            <person name="Beakes G.W."/>
            <person name="Boore J.L."/>
            <person name="Busam D."/>
            <person name="Dumas B."/>
            <person name="Ferriera S."/>
            <person name="Fuerstenberg S.I."/>
            <person name="Gachon C.M."/>
            <person name="Gaulin E."/>
            <person name="Govers F."/>
            <person name="Grenville-Briggs L."/>
            <person name="Horner N."/>
            <person name="Hostetler J."/>
            <person name="Jiang R.H."/>
            <person name="Johnson J."/>
            <person name="Krajaejun T."/>
            <person name="Lin H."/>
            <person name="Meijer H.J."/>
            <person name="Moore B."/>
            <person name="Morris P."/>
            <person name="Phuntmart V."/>
            <person name="Puiu D."/>
            <person name="Shetty J."/>
            <person name="Stajich J.E."/>
            <person name="Tripathy S."/>
            <person name="Wawra S."/>
            <person name="van West P."/>
            <person name="Whitty B.R."/>
            <person name="Coutinho P.M."/>
            <person name="Henrissat B."/>
            <person name="Martin F."/>
            <person name="Thomas P.D."/>
            <person name="Tyler B.M."/>
            <person name="De Vries R.P."/>
            <person name="Kamoun S."/>
            <person name="Yandell M."/>
            <person name="Tisserat N."/>
            <person name="Buell C.R."/>
        </authorList>
    </citation>
    <scope>NUCLEOTIDE SEQUENCE</scope>
    <source>
        <strain evidence="3">DAOM:BR144</strain>
    </source>
</reference>
<dbReference type="eggNOG" id="ENOG502QTCU">
    <property type="taxonomic scope" value="Eukaryota"/>
</dbReference>
<reference evidence="2" key="3">
    <citation type="submission" date="2015-02" db="UniProtKB">
        <authorList>
            <consortium name="EnsemblProtists"/>
        </authorList>
    </citation>
    <scope>IDENTIFICATION</scope>
    <source>
        <strain evidence="2">DAOM BR144</strain>
    </source>
</reference>
<proteinExistence type="predicted"/>
<keyword evidence="3" id="KW-1185">Reference proteome</keyword>
<keyword evidence="1" id="KW-0812">Transmembrane</keyword>
<dbReference type="InParanoid" id="K3WIK1"/>
<dbReference type="EnsemblProtists" id="PYU1_T004793">
    <property type="protein sequence ID" value="PYU1_T004793"/>
    <property type="gene ID" value="PYU1_G004782"/>
</dbReference>
<dbReference type="EMBL" id="GL376631">
    <property type="status" value="NOT_ANNOTATED_CDS"/>
    <property type="molecule type" value="Genomic_DNA"/>
</dbReference>